<dbReference type="InterPro" id="IPR050869">
    <property type="entry name" value="H3K4_H4K5_MeTrfase"/>
</dbReference>
<reference evidence="8" key="2">
    <citation type="submission" date="2025-04" db="UniProtKB">
        <authorList>
            <consortium name="RefSeq"/>
        </authorList>
    </citation>
    <scope>IDENTIFICATION</scope>
    <source>
        <tissue evidence="8">Whole body</tissue>
    </source>
</reference>
<accession>A0A2S2Q7N1</accession>
<evidence type="ECO:0000313" key="8">
    <source>
        <dbReference type="RefSeq" id="XP_025425907.1"/>
    </source>
</evidence>
<dbReference type="Gene3D" id="1.10.220.160">
    <property type="match status" value="1"/>
</dbReference>
<feature type="domain" description="MYND-type" evidence="5">
    <location>
        <begin position="33"/>
        <end position="70"/>
    </location>
</feature>
<evidence type="ECO:0000256" key="4">
    <source>
        <dbReference type="PROSITE-ProRule" id="PRU00134"/>
    </source>
</evidence>
<reference evidence="6" key="1">
    <citation type="submission" date="2018-04" db="EMBL/GenBank/DDBJ databases">
        <title>Transcriptome assembly of Sipha flava.</title>
        <authorList>
            <person name="Scully E.D."/>
            <person name="Geib S.M."/>
            <person name="Palmer N.A."/>
            <person name="Koch K."/>
            <person name="Bradshaw J."/>
            <person name="Heng-Moss T."/>
            <person name="Sarath G."/>
        </authorList>
    </citation>
    <scope>NUCLEOTIDE SEQUENCE</scope>
</reference>
<evidence type="ECO:0000313" key="7">
    <source>
        <dbReference type="Proteomes" id="UP000694846"/>
    </source>
</evidence>
<dbReference type="Gene3D" id="1.25.40.10">
    <property type="entry name" value="Tetratricopeptide repeat domain"/>
    <property type="match status" value="1"/>
</dbReference>
<keyword evidence="2 4" id="KW-0863">Zinc-finger</keyword>
<dbReference type="SUPFAM" id="SSF82199">
    <property type="entry name" value="SET domain"/>
    <property type="match status" value="1"/>
</dbReference>
<dbReference type="GO" id="GO:0008270">
    <property type="term" value="F:zinc ion binding"/>
    <property type="evidence" value="ECO:0007669"/>
    <property type="project" value="UniProtKB-KW"/>
</dbReference>
<proteinExistence type="predicted"/>
<dbReference type="Gene3D" id="2.170.270.10">
    <property type="entry name" value="SET domain"/>
    <property type="match status" value="1"/>
</dbReference>
<dbReference type="InterPro" id="IPR002893">
    <property type="entry name" value="Znf_MYND"/>
</dbReference>
<evidence type="ECO:0000259" key="5">
    <source>
        <dbReference type="PROSITE" id="PS50865"/>
    </source>
</evidence>
<dbReference type="InterPro" id="IPR011990">
    <property type="entry name" value="TPR-like_helical_dom_sf"/>
</dbReference>
<protein>
    <submittedName>
        <fullName evidence="8">Histone-lysine N-methyltransferase SMYD3</fullName>
    </submittedName>
    <submittedName>
        <fullName evidence="6">SET and MYND domain-containing protein 3</fullName>
    </submittedName>
</protein>
<dbReference type="GO" id="GO:0005634">
    <property type="term" value="C:nucleus"/>
    <property type="evidence" value="ECO:0007669"/>
    <property type="project" value="TreeGrafter"/>
</dbReference>
<dbReference type="EMBL" id="GGMS01004367">
    <property type="protein sequence ID" value="MBY73570.1"/>
    <property type="molecule type" value="Transcribed_RNA"/>
</dbReference>
<gene>
    <name evidence="6" type="primary">SMYD3</name>
    <name evidence="8" type="synonym">LOC112694598</name>
    <name evidence="6" type="ORF">g.54076</name>
</gene>
<dbReference type="RefSeq" id="XP_025425907.1">
    <property type="nucleotide sequence ID" value="XM_025570122.1"/>
</dbReference>
<keyword evidence="3" id="KW-0862">Zinc</keyword>
<dbReference type="SUPFAM" id="SSF144232">
    <property type="entry name" value="HIT/MYND zinc finger-like"/>
    <property type="match status" value="1"/>
</dbReference>
<dbReference type="Proteomes" id="UP000694846">
    <property type="component" value="Unplaced"/>
</dbReference>
<dbReference type="InterPro" id="IPR046341">
    <property type="entry name" value="SET_dom_sf"/>
</dbReference>
<evidence type="ECO:0000256" key="1">
    <source>
        <dbReference type="ARBA" id="ARBA00022723"/>
    </source>
</evidence>
<sequence>MDKKRKCFKKGDTILIDKPFVHALRSTFKNEKCDNCYSEASLSRCSGCQYVLYCSRACQKVSWREHKQECARMKKIYSKVLPDAARIMSKILIKLKNGGISEKSYYTSNRYRTFKDLMSHYPSLKEDSRRLEHFSTLYEVLKEYMGETNLPNAIELLGIYGRMCINAFNILDDNLNTIGSGIYLAASVLNHSCVPNATATFDGVELRIGAIMDIDHTDPELYVFISYLELMQTTKERQSELQKNYYFLCECKRCTINYEQYFINSMICTNAKCQSAIPIKNQQAEVSDTVNCLKCLEKISEDKVKMFFDVTDFTEFHLNKMKDIGYLDVCKMCLEKQNGIFHPKNINHIKILDLAFESAIKMEQWKESLKYGILLIDGYRVYYGECHPSLGILYMKLFKICSIVENSETAVKYLKKGMSILKITHGEDHSLYKNEVIPFYKELIQYF</sequence>
<dbReference type="PROSITE" id="PS50865">
    <property type="entry name" value="ZF_MYND_2"/>
    <property type="match status" value="1"/>
</dbReference>
<dbReference type="Pfam" id="PF01753">
    <property type="entry name" value="zf-MYND"/>
    <property type="match status" value="1"/>
</dbReference>
<dbReference type="PANTHER" id="PTHR12197">
    <property type="entry name" value="HISTONE-LYSINE N-METHYLTRANSFERASE SMYD"/>
    <property type="match status" value="1"/>
</dbReference>
<keyword evidence="1" id="KW-0479">Metal-binding</keyword>
<dbReference type="PROSITE" id="PS01360">
    <property type="entry name" value="ZF_MYND_1"/>
    <property type="match status" value="1"/>
</dbReference>
<dbReference type="PANTHER" id="PTHR12197:SF251">
    <property type="entry name" value="EG:BACR7C10.4 PROTEIN"/>
    <property type="match status" value="1"/>
</dbReference>
<evidence type="ECO:0000256" key="3">
    <source>
        <dbReference type="ARBA" id="ARBA00022833"/>
    </source>
</evidence>
<dbReference type="AlphaFoldDB" id="A0A2S2Q7N1"/>
<dbReference type="Gene3D" id="1.25.40.970">
    <property type="match status" value="1"/>
</dbReference>
<evidence type="ECO:0000313" key="6">
    <source>
        <dbReference type="EMBL" id="MBY73570.1"/>
    </source>
</evidence>
<evidence type="ECO:0000256" key="2">
    <source>
        <dbReference type="ARBA" id="ARBA00022771"/>
    </source>
</evidence>
<dbReference type="OrthoDB" id="265717at2759"/>
<keyword evidence="7" id="KW-1185">Reference proteome</keyword>
<organism evidence="6">
    <name type="scientific">Sipha flava</name>
    <name type="common">yellow sugarcane aphid</name>
    <dbReference type="NCBI Taxonomy" id="143950"/>
    <lineage>
        <taxon>Eukaryota</taxon>
        <taxon>Metazoa</taxon>
        <taxon>Ecdysozoa</taxon>
        <taxon>Arthropoda</taxon>
        <taxon>Hexapoda</taxon>
        <taxon>Insecta</taxon>
        <taxon>Pterygota</taxon>
        <taxon>Neoptera</taxon>
        <taxon>Paraneoptera</taxon>
        <taxon>Hemiptera</taxon>
        <taxon>Sternorrhyncha</taxon>
        <taxon>Aphidomorpha</taxon>
        <taxon>Aphidoidea</taxon>
        <taxon>Aphididae</taxon>
        <taxon>Sipha</taxon>
    </lineage>
</organism>
<dbReference type="Gene3D" id="6.10.140.2220">
    <property type="match status" value="1"/>
</dbReference>
<name>A0A2S2Q7N1_9HEMI</name>